<dbReference type="EMBL" id="MEZV01000053">
    <property type="protein sequence ID" value="OGD65731.1"/>
    <property type="molecule type" value="Genomic_DNA"/>
</dbReference>
<evidence type="ECO:0000259" key="3">
    <source>
        <dbReference type="Pfam" id="PF13439"/>
    </source>
</evidence>
<dbReference type="GO" id="GO:0009103">
    <property type="term" value="P:lipopolysaccharide biosynthetic process"/>
    <property type="evidence" value="ECO:0007669"/>
    <property type="project" value="TreeGrafter"/>
</dbReference>
<dbReference type="CDD" id="cd03809">
    <property type="entry name" value="GT4_MtfB-like"/>
    <property type="match status" value="1"/>
</dbReference>
<protein>
    <recommendedName>
        <fullName evidence="6">Glycosyl transferase family 1 domain-containing protein</fullName>
    </recommendedName>
</protein>
<sequence length="360" mass="41361">MRVAIDVQTTLGQKTGFGFYVKNLIRNLRIVDPKNKYILLSPLSEKDLSTPQRFNWDQFKFPKLAKAQDAEILHQPCFSAPIFHSNMKVVVTIHDLIAIKFPRDITFFSSQFFGKWMPFSYHFADKIIAISEHTKKDIIKFLNIPEKKIRVIHLAAGSEFNENIATNEVERIRKKYNTGNKYLLHTGTLNPRKNLEFLILVFAEIIKTHPDYNLVIAGKKGWYFEGLFKLVGDLNLKNKVKFVGYVPDEDSPALYKGAALFLFPSLYEGFGLPPLEAMACGCPVISSNTSSMPEVIGEEGILVSPKDKAAWVRIIKELLSNPNLRRKYIKYSLRQAKKFSWKKCAEETLKVYEEIYENSH</sequence>
<dbReference type="SUPFAM" id="SSF53756">
    <property type="entry name" value="UDP-Glycosyltransferase/glycogen phosphorylase"/>
    <property type="match status" value="1"/>
</dbReference>
<feature type="domain" description="Glycosyl transferase family 1" evidence="2">
    <location>
        <begin position="171"/>
        <end position="332"/>
    </location>
</feature>
<gene>
    <name evidence="4" type="ORF">A3F08_02935</name>
</gene>
<reference evidence="4 5" key="1">
    <citation type="journal article" date="2016" name="Nat. Commun.">
        <title>Thousands of microbial genomes shed light on interconnected biogeochemical processes in an aquifer system.</title>
        <authorList>
            <person name="Anantharaman K."/>
            <person name="Brown C.T."/>
            <person name="Hug L.A."/>
            <person name="Sharon I."/>
            <person name="Castelle C.J."/>
            <person name="Probst A.J."/>
            <person name="Thomas B.C."/>
            <person name="Singh A."/>
            <person name="Wilkins M.J."/>
            <person name="Karaoz U."/>
            <person name="Brodie E.L."/>
            <person name="Williams K.H."/>
            <person name="Hubbard S.S."/>
            <person name="Banfield J.F."/>
        </authorList>
    </citation>
    <scope>NUCLEOTIDE SEQUENCE [LARGE SCALE GENOMIC DNA]</scope>
</reference>
<evidence type="ECO:0000259" key="2">
    <source>
        <dbReference type="Pfam" id="PF00534"/>
    </source>
</evidence>
<dbReference type="FunFam" id="3.40.50.2000:FF:000119">
    <property type="entry name" value="Glycosyl transferase group 1"/>
    <property type="match status" value="1"/>
</dbReference>
<comment type="caution">
    <text evidence="4">The sequence shown here is derived from an EMBL/GenBank/DDBJ whole genome shotgun (WGS) entry which is preliminary data.</text>
</comment>
<dbReference type="InterPro" id="IPR028098">
    <property type="entry name" value="Glyco_trans_4-like_N"/>
</dbReference>
<proteinExistence type="predicted"/>
<evidence type="ECO:0000256" key="1">
    <source>
        <dbReference type="ARBA" id="ARBA00022679"/>
    </source>
</evidence>
<accession>A0A1F5EED2</accession>
<dbReference type="Proteomes" id="UP000176451">
    <property type="component" value="Unassembled WGS sequence"/>
</dbReference>
<dbReference type="Pfam" id="PF00534">
    <property type="entry name" value="Glycos_transf_1"/>
    <property type="match status" value="1"/>
</dbReference>
<dbReference type="PANTHER" id="PTHR46401">
    <property type="entry name" value="GLYCOSYLTRANSFERASE WBBK-RELATED"/>
    <property type="match status" value="1"/>
</dbReference>
<dbReference type="Pfam" id="PF13439">
    <property type="entry name" value="Glyco_transf_4"/>
    <property type="match status" value="1"/>
</dbReference>
<organism evidence="4 5">
    <name type="scientific">Candidatus Berkelbacteria bacterium RIFCSPHIGHO2_12_FULL_36_9</name>
    <dbReference type="NCBI Taxonomy" id="1797469"/>
    <lineage>
        <taxon>Bacteria</taxon>
        <taxon>Candidatus Berkelbacteria</taxon>
    </lineage>
</organism>
<keyword evidence="1" id="KW-0808">Transferase</keyword>
<dbReference type="PANTHER" id="PTHR46401:SF2">
    <property type="entry name" value="GLYCOSYLTRANSFERASE WBBK-RELATED"/>
    <property type="match status" value="1"/>
</dbReference>
<feature type="domain" description="Glycosyltransferase subfamily 4-like N-terminal" evidence="3">
    <location>
        <begin position="51"/>
        <end position="153"/>
    </location>
</feature>
<name>A0A1F5EED2_9BACT</name>
<dbReference type="AlphaFoldDB" id="A0A1F5EED2"/>
<dbReference type="InterPro" id="IPR001296">
    <property type="entry name" value="Glyco_trans_1"/>
</dbReference>
<dbReference type="STRING" id="1797469.A3F08_02935"/>
<dbReference type="GO" id="GO:0016757">
    <property type="term" value="F:glycosyltransferase activity"/>
    <property type="evidence" value="ECO:0007669"/>
    <property type="project" value="InterPro"/>
</dbReference>
<dbReference type="Gene3D" id="3.40.50.2000">
    <property type="entry name" value="Glycogen Phosphorylase B"/>
    <property type="match status" value="2"/>
</dbReference>
<evidence type="ECO:0008006" key="6">
    <source>
        <dbReference type="Google" id="ProtNLM"/>
    </source>
</evidence>
<evidence type="ECO:0000313" key="4">
    <source>
        <dbReference type="EMBL" id="OGD65731.1"/>
    </source>
</evidence>
<evidence type="ECO:0000313" key="5">
    <source>
        <dbReference type="Proteomes" id="UP000176451"/>
    </source>
</evidence>